<evidence type="ECO:0008006" key="5">
    <source>
        <dbReference type="Google" id="ProtNLM"/>
    </source>
</evidence>
<evidence type="ECO:0000313" key="3">
    <source>
        <dbReference type="EMBL" id="WAQ98141.1"/>
    </source>
</evidence>
<accession>A0ABY7DMG2</accession>
<name>A0ABY7DMG2_MYAAR</name>
<feature type="compositionally biased region" description="Polar residues" evidence="2">
    <location>
        <begin position="262"/>
        <end position="279"/>
    </location>
</feature>
<dbReference type="Proteomes" id="UP001164746">
    <property type="component" value="Chromosome 3"/>
</dbReference>
<feature type="coiled-coil region" evidence="1">
    <location>
        <begin position="85"/>
        <end position="133"/>
    </location>
</feature>
<evidence type="ECO:0000256" key="1">
    <source>
        <dbReference type="SAM" id="Coils"/>
    </source>
</evidence>
<keyword evidence="1" id="KW-0175">Coiled coil</keyword>
<gene>
    <name evidence="3" type="ORF">MAR_022514</name>
</gene>
<feature type="region of interest" description="Disordered" evidence="2">
    <location>
        <begin position="251"/>
        <end position="279"/>
    </location>
</feature>
<organism evidence="3 4">
    <name type="scientific">Mya arenaria</name>
    <name type="common">Soft-shell clam</name>
    <dbReference type="NCBI Taxonomy" id="6604"/>
    <lineage>
        <taxon>Eukaryota</taxon>
        <taxon>Metazoa</taxon>
        <taxon>Spiralia</taxon>
        <taxon>Lophotrochozoa</taxon>
        <taxon>Mollusca</taxon>
        <taxon>Bivalvia</taxon>
        <taxon>Autobranchia</taxon>
        <taxon>Heteroconchia</taxon>
        <taxon>Euheterodonta</taxon>
        <taxon>Imparidentia</taxon>
        <taxon>Neoheterodontei</taxon>
        <taxon>Myida</taxon>
        <taxon>Myoidea</taxon>
        <taxon>Myidae</taxon>
        <taxon>Mya</taxon>
    </lineage>
</organism>
<sequence>MNSVRKGKQSVSIGFVIYFLFRFTKWERRGTNTREFPFQIQIPQGTCDTDGYILSRLPGVPDYHFLFPREQVEFVRGSGHQYTELRSVIIERENNEEVIHQLREEIEHKDNTIHELQEINRATELDKRNAELEKQEALTSSTFCKTELDANWQLNLPNNQDVKKALKDGRKSLVPRLVPEMENKLYTLLCDFCKIESLQFVLTSGEMKTYVAGCVKLSLIMNANDPPVAIDCPGWVPCISQKESIYQSKHEEDPGLLKHKGNTQVPSNVDGNGSNQNITPDLKERRAFNKELFKEYTMRGKYVEFFVWPVMYLHEDGPVLTKGIAQGAEVKMVSDNDHRWEWWKTSDSL</sequence>
<keyword evidence="4" id="KW-1185">Reference proteome</keyword>
<evidence type="ECO:0000256" key="2">
    <source>
        <dbReference type="SAM" id="MobiDB-lite"/>
    </source>
</evidence>
<proteinExistence type="predicted"/>
<reference evidence="3" key="1">
    <citation type="submission" date="2022-11" db="EMBL/GenBank/DDBJ databases">
        <title>Centuries of genome instability and evolution in soft-shell clam transmissible cancer (bioRxiv).</title>
        <authorList>
            <person name="Hart S.F.M."/>
            <person name="Yonemitsu M.A."/>
            <person name="Giersch R.M."/>
            <person name="Beal B.F."/>
            <person name="Arriagada G."/>
            <person name="Davis B.W."/>
            <person name="Ostrander E.A."/>
            <person name="Goff S.P."/>
            <person name="Metzger M.J."/>
        </authorList>
    </citation>
    <scope>NUCLEOTIDE SEQUENCE</scope>
    <source>
        <strain evidence="3">MELC-2E11</strain>
        <tissue evidence="3">Siphon/mantle</tissue>
    </source>
</reference>
<evidence type="ECO:0000313" key="4">
    <source>
        <dbReference type="Proteomes" id="UP001164746"/>
    </source>
</evidence>
<dbReference type="EMBL" id="CP111014">
    <property type="protein sequence ID" value="WAQ98141.1"/>
    <property type="molecule type" value="Genomic_DNA"/>
</dbReference>
<protein>
    <recommendedName>
        <fullName evidence="5">Mitochondria-eating protein C-terminal domain-containing protein</fullName>
    </recommendedName>
</protein>